<protein>
    <submittedName>
        <fullName evidence="7">LAMI_0G16424g1_1</fullName>
    </submittedName>
</protein>
<gene>
    <name evidence="7" type="ORF">LAMI_0G16424G</name>
</gene>
<feature type="compositionally biased region" description="Polar residues" evidence="5">
    <location>
        <begin position="79"/>
        <end position="89"/>
    </location>
</feature>
<keyword evidence="2 4" id="KW-0863">Zinc-finger</keyword>
<reference evidence="7 8" key="1">
    <citation type="submission" date="2016-03" db="EMBL/GenBank/DDBJ databases">
        <authorList>
            <person name="Devillers H."/>
        </authorList>
    </citation>
    <scope>NUCLEOTIDE SEQUENCE [LARGE SCALE GENOMIC DNA]</scope>
    <source>
        <strain evidence="7">CBS 11717</strain>
    </source>
</reference>
<evidence type="ECO:0000313" key="7">
    <source>
        <dbReference type="EMBL" id="SCV02163.1"/>
    </source>
</evidence>
<dbReference type="GO" id="GO:0043565">
    <property type="term" value="F:sequence-specific DNA binding"/>
    <property type="evidence" value="ECO:0007669"/>
    <property type="project" value="InterPro"/>
</dbReference>
<feature type="compositionally biased region" description="Basic and acidic residues" evidence="5">
    <location>
        <begin position="91"/>
        <end position="105"/>
    </location>
</feature>
<feature type="region of interest" description="Disordered" evidence="5">
    <location>
        <begin position="63"/>
        <end position="127"/>
    </location>
</feature>
<evidence type="ECO:0000259" key="6">
    <source>
        <dbReference type="PROSITE" id="PS50114"/>
    </source>
</evidence>
<dbReference type="EMBL" id="LT598469">
    <property type="protein sequence ID" value="SCV02163.1"/>
    <property type="molecule type" value="Genomic_DNA"/>
</dbReference>
<dbReference type="CDD" id="cd00202">
    <property type="entry name" value="ZnF_GATA"/>
    <property type="match status" value="1"/>
</dbReference>
<dbReference type="Proteomes" id="UP000191024">
    <property type="component" value="Chromosome G"/>
</dbReference>
<keyword evidence="8" id="KW-1185">Reference proteome</keyword>
<dbReference type="InterPro" id="IPR051140">
    <property type="entry name" value="GATA_TF"/>
</dbReference>
<evidence type="ECO:0000256" key="3">
    <source>
        <dbReference type="ARBA" id="ARBA00022833"/>
    </source>
</evidence>
<dbReference type="PANTHER" id="PTHR45658:SF18">
    <property type="entry name" value="PROTEIN GAT2"/>
    <property type="match status" value="1"/>
</dbReference>
<keyword evidence="1" id="KW-0479">Metal-binding</keyword>
<organism evidence="7 8">
    <name type="scientific">Lachancea mirantina</name>
    <dbReference type="NCBI Taxonomy" id="1230905"/>
    <lineage>
        <taxon>Eukaryota</taxon>
        <taxon>Fungi</taxon>
        <taxon>Dikarya</taxon>
        <taxon>Ascomycota</taxon>
        <taxon>Saccharomycotina</taxon>
        <taxon>Saccharomycetes</taxon>
        <taxon>Saccharomycetales</taxon>
        <taxon>Saccharomycetaceae</taxon>
        <taxon>Lachancea</taxon>
    </lineage>
</organism>
<sequence length="512" mass="56659">MSIAANAPVAVSHQHPAALFQRNASSGSSSSLNSAAGVQAHEGVPQPLHPAVIHQCLPSIDTFSLPPPHTQSRGPPALTNLTRISPKSSNLRKDFDEHDTLRPGKTDSGAKAPDKPTTHPLDTPAGTCSAQTLGVESFNGPALRQRDSKMISQLEPVGTTPNIPTLQNRRRHSFEPSAGFMMGKVIIPRERSHESDSSWIFQSKVASLIDLKEHLLDEVKEWETSSRTRFASEKEIFEFLDGVPLMALQELSKKSEQLVKLTDDILSIKRERELFRKDTKLPAGDSSQTESGSYAPHHPSPLDTTAQSPIRSSNFVIRKNYVFSSKPQLPPLLFKETPRRLDSIVEQNPPRGTFSVNLKPPMAKDTEKTKHDSKYPTNFVAPPRPVSLDHASSIDSRPLGAAKIEKHSKMRNSLPNAGTFNSGFGSKNMSLNETGCNHCSRKDTPEWRRGPYGNRTVCNACGLFYGKLVKRFGHQRANIFMHYRKNTQPADRRVPATFHIPDPFLSQALTLE</sequence>
<dbReference type="PROSITE" id="PS50114">
    <property type="entry name" value="GATA_ZN_FINGER_2"/>
    <property type="match status" value="1"/>
</dbReference>
<dbReference type="PROSITE" id="PS00344">
    <property type="entry name" value="GATA_ZN_FINGER_1"/>
    <property type="match status" value="1"/>
</dbReference>
<dbReference type="InterPro" id="IPR013088">
    <property type="entry name" value="Znf_NHR/GATA"/>
</dbReference>
<dbReference type="SUPFAM" id="SSF57716">
    <property type="entry name" value="Glucocorticoid receptor-like (DNA-binding domain)"/>
    <property type="match status" value="1"/>
</dbReference>
<evidence type="ECO:0000256" key="1">
    <source>
        <dbReference type="ARBA" id="ARBA00022723"/>
    </source>
</evidence>
<feature type="region of interest" description="Disordered" evidence="5">
    <location>
        <begin position="345"/>
        <end position="391"/>
    </location>
</feature>
<evidence type="ECO:0000256" key="5">
    <source>
        <dbReference type="SAM" id="MobiDB-lite"/>
    </source>
</evidence>
<dbReference type="GO" id="GO:0008270">
    <property type="term" value="F:zinc ion binding"/>
    <property type="evidence" value="ECO:0007669"/>
    <property type="project" value="UniProtKB-KW"/>
</dbReference>
<evidence type="ECO:0000313" key="8">
    <source>
        <dbReference type="Proteomes" id="UP000191024"/>
    </source>
</evidence>
<dbReference type="GO" id="GO:0006355">
    <property type="term" value="P:regulation of DNA-templated transcription"/>
    <property type="evidence" value="ECO:0007669"/>
    <property type="project" value="InterPro"/>
</dbReference>
<dbReference type="PANTHER" id="PTHR45658">
    <property type="entry name" value="GATA TRANSCRIPTION FACTOR"/>
    <property type="match status" value="1"/>
</dbReference>
<dbReference type="AlphaFoldDB" id="A0A1G4KCP2"/>
<keyword evidence="3" id="KW-0862">Zinc</keyword>
<feature type="compositionally biased region" description="Basic and acidic residues" evidence="5">
    <location>
        <begin position="362"/>
        <end position="374"/>
    </location>
</feature>
<evidence type="ECO:0000256" key="2">
    <source>
        <dbReference type="ARBA" id="ARBA00022771"/>
    </source>
</evidence>
<dbReference type="SMART" id="SM00401">
    <property type="entry name" value="ZnF_GATA"/>
    <property type="match status" value="1"/>
</dbReference>
<dbReference type="Pfam" id="PF00320">
    <property type="entry name" value="GATA"/>
    <property type="match status" value="1"/>
</dbReference>
<dbReference type="Gene3D" id="3.30.50.10">
    <property type="entry name" value="Erythroid Transcription Factor GATA-1, subunit A"/>
    <property type="match status" value="1"/>
</dbReference>
<feature type="region of interest" description="Disordered" evidence="5">
    <location>
        <begin position="277"/>
        <end position="309"/>
    </location>
</feature>
<dbReference type="STRING" id="1230905.A0A1G4KCP2"/>
<accession>A0A1G4KCP2</accession>
<evidence type="ECO:0000256" key="4">
    <source>
        <dbReference type="PROSITE-ProRule" id="PRU00094"/>
    </source>
</evidence>
<feature type="domain" description="GATA-type" evidence="6">
    <location>
        <begin position="436"/>
        <end position="465"/>
    </location>
</feature>
<name>A0A1G4KCP2_9SACH</name>
<dbReference type="OrthoDB" id="2162994at2759"/>
<proteinExistence type="predicted"/>
<dbReference type="InterPro" id="IPR000679">
    <property type="entry name" value="Znf_GATA"/>
</dbReference>